<dbReference type="InterPro" id="IPR036259">
    <property type="entry name" value="MFS_trans_sf"/>
</dbReference>
<dbReference type="GO" id="GO:0022857">
    <property type="term" value="F:transmembrane transporter activity"/>
    <property type="evidence" value="ECO:0007669"/>
    <property type="project" value="TreeGrafter"/>
</dbReference>
<feature type="transmembrane region" description="Helical" evidence="7">
    <location>
        <begin position="485"/>
        <end position="506"/>
    </location>
</feature>
<feature type="transmembrane region" description="Helical" evidence="7">
    <location>
        <begin position="215"/>
        <end position="238"/>
    </location>
</feature>
<feature type="transmembrane region" description="Helical" evidence="7">
    <location>
        <begin position="369"/>
        <end position="389"/>
    </location>
</feature>
<evidence type="ECO:0000256" key="7">
    <source>
        <dbReference type="SAM" id="Phobius"/>
    </source>
</evidence>
<feature type="transmembrane region" description="Helical" evidence="7">
    <location>
        <begin position="432"/>
        <end position="449"/>
    </location>
</feature>
<keyword evidence="6 7" id="KW-0472">Membrane</keyword>
<evidence type="ECO:0000313" key="8">
    <source>
        <dbReference type="EMBL" id="CCF56840.1"/>
    </source>
</evidence>
<comment type="subcellular location">
    <subcellularLocation>
        <location evidence="1">Endomembrane system</location>
        <topology evidence="1">Multi-pass membrane protein</topology>
    </subcellularLocation>
</comment>
<feature type="transmembrane region" description="Helical" evidence="7">
    <location>
        <begin position="154"/>
        <end position="175"/>
    </location>
</feature>
<dbReference type="EMBL" id="HE650822">
    <property type="protein sequence ID" value="CCF56840.1"/>
    <property type="molecule type" value="Genomic_DNA"/>
</dbReference>
<dbReference type="AlphaFoldDB" id="H2AR40"/>
<feature type="transmembrane region" description="Helical" evidence="7">
    <location>
        <begin position="187"/>
        <end position="208"/>
    </location>
</feature>
<organism evidence="8 9">
    <name type="scientific">Kazachstania africana (strain ATCC 22294 / BCRC 22015 / CBS 2517 / CECT 1963 / NBRC 1671 / NRRL Y-8276)</name>
    <name type="common">Yeast</name>
    <name type="synonym">Kluyveromyces africanus</name>
    <dbReference type="NCBI Taxonomy" id="1071382"/>
    <lineage>
        <taxon>Eukaryota</taxon>
        <taxon>Fungi</taxon>
        <taxon>Dikarya</taxon>
        <taxon>Ascomycota</taxon>
        <taxon>Saccharomycotina</taxon>
        <taxon>Saccharomycetes</taxon>
        <taxon>Saccharomycetales</taxon>
        <taxon>Saccharomycetaceae</taxon>
        <taxon>Kazachstania</taxon>
    </lineage>
</organism>
<dbReference type="GeneID" id="13884722"/>
<sequence>MGKKDKQRKRLRKFVQLKEAQRLFDDPTTPIAKETILANAIPIKLETKLNATLPTAKKEPDHELQRIKKGTESCLFSPKLTTSNPLRETDLSLSTNERIIDKSVAITTSLRESHSLELGSEYGSIDFENSVAKDGNFNVCQAHQIKISATRLHFIIACICISMLSLGADFSFTLVSSPSISSEFDHLADFFIIFGIYLLAIPIAFYVTSLTIKKYFISSTILSNLLALISSLSCTYFKGLNMLVLSRILFGAACGSCCYIDLTLCEKLVPTNTKNKYSNIALAHFGLGTIIPALLLNRNILTEWSSMETTITVIFAPLIVSFWLALPKTDKNTFEYSLHGMKMRHYLILLLTLFTTSALYIIACSSFDFPITYSSLSLWFTYLAVVFYAAKESRNKGIYDAEISCWFLTGAYVSTTSFIFMLMEIQDLNTKSLYLSLTLSTFLGAVVAKKFLEDHIYINMVIQLILLVLQGKVIDVHSFVTSKTIYLTALTSTLMFSFGVALGSYFSKLNKEKNIITILGEGTTSALFAIIVSGVPFKGIVQENLKRELSQYLPGDHSVDELKYAIKKALSSVEWIREDSPDLISTSIFSCYLDSIRYVFIFNLFCTCIGISFFHLARTHKQSSI</sequence>
<feature type="transmembrane region" description="Helical" evidence="7">
    <location>
        <begin position="277"/>
        <end position="297"/>
    </location>
</feature>
<protein>
    <submittedName>
        <fullName evidence="8">Uncharacterized protein</fullName>
    </submittedName>
</protein>
<feature type="transmembrane region" description="Helical" evidence="7">
    <location>
        <begin position="518"/>
        <end position="537"/>
    </location>
</feature>
<keyword evidence="9" id="KW-1185">Reference proteome</keyword>
<reference evidence="8 9" key="1">
    <citation type="journal article" date="2011" name="Proc. Natl. Acad. Sci. U.S.A.">
        <title>Evolutionary erosion of yeast sex chromosomes by mating-type switching accidents.</title>
        <authorList>
            <person name="Gordon J.L."/>
            <person name="Armisen D."/>
            <person name="Proux-Wera E."/>
            <person name="Oheigeartaigh S.S."/>
            <person name="Byrne K.P."/>
            <person name="Wolfe K.H."/>
        </authorList>
    </citation>
    <scope>NUCLEOTIDE SEQUENCE [LARGE SCALE GENOMIC DNA]</scope>
    <source>
        <strain evidence="9">ATCC 22294 / BCRC 22015 / CBS 2517 / CECT 1963 / NBRC 1671 / NRRL Y-8276</strain>
    </source>
</reference>
<feature type="transmembrane region" description="Helical" evidence="7">
    <location>
        <begin position="456"/>
        <end position="473"/>
    </location>
</feature>
<dbReference type="OrthoDB" id="3437016at2759"/>
<name>H2AR40_KAZAF</name>
<dbReference type="Proteomes" id="UP000005220">
    <property type="component" value="Chromosome 2"/>
</dbReference>
<feature type="transmembrane region" description="Helical" evidence="7">
    <location>
        <begin position="309"/>
        <end position="326"/>
    </location>
</feature>
<proteinExistence type="inferred from homology"/>
<evidence type="ECO:0000256" key="4">
    <source>
        <dbReference type="ARBA" id="ARBA00022692"/>
    </source>
</evidence>
<dbReference type="GO" id="GO:0005886">
    <property type="term" value="C:plasma membrane"/>
    <property type="evidence" value="ECO:0007669"/>
    <property type="project" value="TreeGrafter"/>
</dbReference>
<feature type="transmembrane region" description="Helical" evidence="7">
    <location>
        <begin position="596"/>
        <end position="617"/>
    </location>
</feature>
<dbReference type="PANTHER" id="PTHR23501">
    <property type="entry name" value="MAJOR FACILITATOR SUPERFAMILY"/>
    <property type="match status" value="1"/>
</dbReference>
<evidence type="ECO:0000256" key="6">
    <source>
        <dbReference type="ARBA" id="ARBA00023136"/>
    </source>
</evidence>
<dbReference type="RefSeq" id="XP_003955975.1">
    <property type="nucleotide sequence ID" value="XM_003955926.1"/>
</dbReference>
<feature type="transmembrane region" description="Helical" evidence="7">
    <location>
        <begin position="401"/>
        <end position="420"/>
    </location>
</feature>
<accession>H2AR40</accession>
<gene>
    <name evidence="8" type="primary">KAFR0B05450</name>
    <name evidence="8" type="ORF">KAFR_0B05450</name>
</gene>
<dbReference type="SUPFAM" id="SSF103473">
    <property type="entry name" value="MFS general substrate transporter"/>
    <property type="match status" value="1"/>
</dbReference>
<feature type="transmembrane region" description="Helical" evidence="7">
    <location>
        <begin position="346"/>
        <end position="363"/>
    </location>
</feature>
<evidence type="ECO:0000256" key="3">
    <source>
        <dbReference type="ARBA" id="ARBA00022448"/>
    </source>
</evidence>
<evidence type="ECO:0000256" key="5">
    <source>
        <dbReference type="ARBA" id="ARBA00022989"/>
    </source>
</evidence>
<keyword evidence="5 7" id="KW-1133">Transmembrane helix</keyword>
<dbReference type="HOGENOM" id="CLU_437456_0_0_1"/>
<dbReference type="eggNOG" id="KOG0254">
    <property type="taxonomic scope" value="Eukaryota"/>
</dbReference>
<comment type="similarity">
    <text evidence="2">Belongs to the major facilitator superfamily.</text>
</comment>
<dbReference type="GO" id="GO:0012505">
    <property type="term" value="C:endomembrane system"/>
    <property type="evidence" value="ECO:0007669"/>
    <property type="project" value="UniProtKB-SubCell"/>
</dbReference>
<keyword evidence="3" id="KW-0813">Transport</keyword>
<dbReference type="Gene3D" id="1.20.1250.20">
    <property type="entry name" value="MFS general substrate transporter like domains"/>
    <property type="match status" value="1"/>
</dbReference>
<dbReference type="FunCoup" id="H2AR40">
    <property type="interactions" value="50"/>
</dbReference>
<dbReference type="PANTHER" id="PTHR23501:SF191">
    <property type="entry name" value="VACUOLAR BASIC AMINO ACID TRANSPORTER 4"/>
    <property type="match status" value="1"/>
</dbReference>
<evidence type="ECO:0000256" key="2">
    <source>
        <dbReference type="ARBA" id="ARBA00008335"/>
    </source>
</evidence>
<keyword evidence="4 7" id="KW-0812">Transmembrane</keyword>
<evidence type="ECO:0000313" key="9">
    <source>
        <dbReference type="Proteomes" id="UP000005220"/>
    </source>
</evidence>
<dbReference type="KEGG" id="kaf:KAFR_0B05450"/>
<dbReference type="InParanoid" id="H2AR40"/>
<evidence type="ECO:0000256" key="1">
    <source>
        <dbReference type="ARBA" id="ARBA00004127"/>
    </source>
</evidence>
<feature type="transmembrane region" description="Helical" evidence="7">
    <location>
        <begin position="244"/>
        <end position="265"/>
    </location>
</feature>